<feature type="compositionally biased region" description="Low complexity" evidence="1">
    <location>
        <begin position="93"/>
        <end position="111"/>
    </location>
</feature>
<evidence type="ECO:0000313" key="3">
    <source>
        <dbReference type="EMBL" id="MFC5418998.1"/>
    </source>
</evidence>
<feature type="compositionally biased region" description="Low complexity" evidence="1">
    <location>
        <begin position="136"/>
        <end position="146"/>
    </location>
</feature>
<feature type="region of interest" description="Disordered" evidence="1">
    <location>
        <begin position="71"/>
        <end position="182"/>
    </location>
</feature>
<dbReference type="RefSeq" id="WP_377796510.1">
    <property type="nucleotide sequence ID" value="NZ_JBHSLW010000008.1"/>
</dbReference>
<keyword evidence="2" id="KW-0812">Transmembrane</keyword>
<feature type="transmembrane region" description="Helical" evidence="2">
    <location>
        <begin position="46"/>
        <end position="66"/>
    </location>
</feature>
<dbReference type="Proteomes" id="UP001596053">
    <property type="component" value="Unassembled WGS sequence"/>
</dbReference>
<organism evidence="3 4">
    <name type="scientific">Bosea eneae</name>
    <dbReference type="NCBI Taxonomy" id="151454"/>
    <lineage>
        <taxon>Bacteria</taxon>
        <taxon>Pseudomonadati</taxon>
        <taxon>Pseudomonadota</taxon>
        <taxon>Alphaproteobacteria</taxon>
        <taxon>Hyphomicrobiales</taxon>
        <taxon>Boseaceae</taxon>
        <taxon>Bosea</taxon>
    </lineage>
</organism>
<sequence>MSATLAARARSDATLSMPVRRPAGRRAAPSMSGRLLRWFGRRPGRGLLVLLFAAVSVLIVLNAVLFQKGRHPAPMLSPPQSAARPAEQRRVEAPAVAEPASPAAAPQAVMPPARPGTLAPAARDAAPRPPAPVAPAPQRQAQAAPAPVRPAPAAPPAARDPIADLINGADIRPPADIRGQRR</sequence>
<accession>A0ABW0IPE7</accession>
<keyword evidence="2" id="KW-0472">Membrane</keyword>
<feature type="compositionally biased region" description="Basic and acidic residues" evidence="1">
    <location>
        <begin position="173"/>
        <end position="182"/>
    </location>
</feature>
<keyword evidence="4" id="KW-1185">Reference proteome</keyword>
<feature type="region of interest" description="Disordered" evidence="1">
    <location>
        <begin position="1"/>
        <end position="27"/>
    </location>
</feature>
<evidence type="ECO:0000256" key="2">
    <source>
        <dbReference type="SAM" id="Phobius"/>
    </source>
</evidence>
<reference evidence="4" key="1">
    <citation type="journal article" date="2019" name="Int. J. Syst. Evol. Microbiol.">
        <title>The Global Catalogue of Microorganisms (GCM) 10K type strain sequencing project: providing services to taxonomists for standard genome sequencing and annotation.</title>
        <authorList>
            <consortium name="The Broad Institute Genomics Platform"/>
            <consortium name="The Broad Institute Genome Sequencing Center for Infectious Disease"/>
            <person name="Wu L."/>
            <person name="Ma J."/>
        </authorList>
    </citation>
    <scope>NUCLEOTIDE SEQUENCE [LARGE SCALE GENOMIC DNA]</scope>
    <source>
        <strain evidence="4">NCAIM B.01391</strain>
    </source>
</reference>
<comment type="caution">
    <text evidence="3">The sequence shown here is derived from an EMBL/GenBank/DDBJ whole genome shotgun (WGS) entry which is preliminary data.</text>
</comment>
<gene>
    <name evidence="3" type="ORF">ACFPOB_05410</name>
</gene>
<name>A0ABW0IPE7_9HYPH</name>
<evidence type="ECO:0000256" key="1">
    <source>
        <dbReference type="SAM" id="MobiDB-lite"/>
    </source>
</evidence>
<protein>
    <submittedName>
        <fullName evidence="3">Uncharacterized protein</fullName>
    </submittedName>
</protein>
<keyword evidence="2" id="KW-1133">Transmembrane helix</keyword>
<feature type="compositionally biased region" description="Low complexity" evidence="1">
    <location>
        <begin position="18"/>
        <end position="27"/>
    </location>
</feature>
<proteinExistence type="predicted"/>
<evidence type="ECO:0000313" key="4">
    <source>
        <dbReference type="Proteomes" id="UP001596053"/>
    </source>
</evidence>
<dbReference type="EMBL" id="JBHSLW010000008">
    <property type="protein sequence ID" value="MFC5418998.1"/>
    <property type="molecule type" value="Genomic_DNA"/>
</dbReference>